<evidence type="ECO:0008006" key="5">
    <source>
        <dbReference type="Google" id="ProtNLM"/>
    </source>
</evidence>
<accession>A0ABD6FC32</accession>
<comment type="caution">
    <text evidence="3">The sequence shown here is derived from an EMBL/GenBank/DDBJ whole genome shotgun (WGS) entry which is preliminary data.</text>
</comment>
<proteinExistence type="predicted"/>
<keyword evidence="2" id="KW-0812">Transmembrane</keyword>
<feature type="transmembrane region" description="Helical" evidence="2">
    <location>
        <begin position="76"/>
        <end position="97"/>
    </location>
</feature>
<dbReference type="EMBL" id="QGUI02000001">
    <property type="protein sequence ID" value="MFO7190669.1"/>
    <property type="molecule type" value="Genomic_DNA"/>
</dbReference>
<evidence type="ECO:0000313" key="3">
    <source>
        <dbReference type="EMBL" id="MFO7190669.1"/>
    </source>
</evidence>
<feature type="region of interest" description="Disordered" evidence="1">
    <location>
        <begin position="1"/>
        <end position="28"/>
    </location>
</feature>
<evidence type="ECO:0000313" key="4">
    <source>
        <dbReference type="Proteomes" id="UP000249324"/>
    </source>
</evidence>
<keyword evidence="2" id="KW-1133">Transmembrane helix</keyword>
<evidence type="ECO:0000256" key="1">
    <source>
        <dbReference type="SAM" id="MobiDB-lite"/>
    </source>
</evidence>
<evidence type="ECO:0000256" key="2">
    <source>
        <dbReference type="SAM" id="Phobius"/>
    </source>
</evidence>
<feature type="compositionally biased region" description="Basic and acidic residues" evidence="1">
    <location>
        <begin position="7"/>
        <end position="28"/>
    </location>
</feature>
<reference evidence="3 4" key="1">
    <citation type="journal article" date="2021" name="BMC Genomics">
        <title>Genome-resolved metagenome and metatranscriptome analyses of thermophilic composting reveal key bacterial players and their metabolic interactions.</title>
        <authorList>
            <person name="Braga L.P.P."/>
            <person name="Pereira R.V."/>
            <person name="Martins L.F."/>
            <person name="Moura L.M.S."/>
            <person name="Sanchez F.B."/>
            <person name="Patane J.S.L."/>
            <person name="da Silva A.M."/>
            <person name="Setubal J.C."/>
        </authorList>
    </citation>
    <scope>NUCLEOTIDE SEQUENCE [LARGE SCALE GENOMIC DNA]</scope>
    <source>
        <strain evidence="3">ZC4RG45</strain>
    </source>
</reference>
<feature type="transmembrane region" description="Helical" evidence="2">
    <location>
        <begin position="52"/>
        <end position="70"/>
    </location>
</feature>
<dbReference type="AlphaFoldDB" id="A0ABD6FC32"/>
<sequence>MTSEDDDRPRTQADDDRPRTRADYERGLPDYHDPTAGWAGAAPTYSALTLRLWLAGIGIVLSIVVGVLWIVVADMIWPAILLFVLAAVLVVDLAWVAHRKRRGEPG</sequence>
<organism evidence="3 4">
    <name type="scientific">Thermocrispum agreste</name>
    <dbReference type="NCBI Taxonomy" id="37925"/>
    <lineage>
        <taxon>Bacteria</taxon>
        <taxon>Bacillati</taxon>
        <taxon>Actinomycetota</taxon>
        <taxon>Actinomycetes</taxon>
        <taxon>Pseudonocardiales</taxon>
        <taxon>Pseudonocardiaceae</taxon>
        <taxon>Thermocrispum</taxon>
    </lineage>
</organism>
<gene>
    <name evidence="3" type="ORF">DIU77_000275</name>
</gene>
<protein>
    <recommendedName>
        <fullName evidence="5">DUF3040 domain-containing protein</fullName>
    </recommendedName>
</protein>
<keyword evidence="2" id="KW-0472">Membrane</keyword>
<dbReference type="Proteomes" id="UP000249324">
    <property type="component" value="Unassembled WGS sequence"/>
</dbReference>
<name>A0ABD6FC32_9PSEU</name>